<gene>
    <name evidence="7" type="ORF">IE077_003411</name>
</gene>
<dbReference type="EMBL" id="JADAQX010000442">
    <property type="protein sequence ID" value="KAF8820223.1"/>
    <property type="molecule type" value="Genomic_DNA"/>
</dbReference>
<keyword evidence="8" id="KW-1185">Reference proteome</keyword>
<evidence type="ECO:0000256" key="1">
    <source>
        <dbReference type="ARBA" id="ARBA00004123"/>
    </source>
</evidence>
<name>A0ABQ7J8A0_9APIC</name>
<feature type="compositionally biased region" description="Gly residues" evidence="5">
    <location>
        <begin position="164"/>
        <end position="173"/>
    </location>
</feature>
<feature type="compositionally biased region" description="Gly residues" evidence="5">
    <location>
        <begin position="221"/>
        <end position="233"/>
    </location>
</feature>
<keyword evidence="3" id="KW-0694">RNA-binding</keyword>
<evidence type="ECO:0000256" key="2">
    <source>
        <dbReference type="ARBA" id="ARBA00008018"/>
    </source>
</evidence>
<evidence type="ECO:0000256" key="4">
    <source>
        <dbReference type="ARBA" id="ARBA00023242"/>
    </source>
</evidence>
<dbReference type="Gene3D" id="3.30.110.20">
    <property type="entry name" value="Alba-like domain"/>
    <property type="match status" value="1"/>
</dbReference>
<dbReference type="Proteomes" id="UP000823046">
    <property type="component" value="Unassembled WGS sequence"/>
</dbReference>
<evidence type="ECO:0000256" key="3">
    <source>
        <dbReference type="ARBA" id="ARBA00022884"/>
    </source>
</evidence>
<organism evidence="7 8">
    <name type="scientific">Cardiosporidium cionae</name>
    <dbReference type="NCBI Taxonomy" id="476202"/>
    <lineage>
        <taxon>Eukaryota</taxon>
        <taxon>Sar</taxon>
        <taxon>Alveolata</taxon>
        <taxon>Apicomplexa</taxon>
        <taxon>Aconoidasida</taxon>
        <taxon>Nephromycida</taxon>
        <taxon>Cardiosporidium</taxon>
    </lineage>
</organism>
<feature type="compositionally biased region" description="Polar residues" evidence="5">
    <location>
        <begin position="235"/>
        <end position="246"/>
    </location>
</feature>
<comment type="subcellular location">
    <subcellularLocation>
        <location evidence="1">Nucleus</location>
    </subcellularLocation>
</comment>
<proteinExistence type="inferred from homology"/>
<dbReference type="InterPro" id="IPR051958">
    <property type="entry name" value="Alba-like_NAB"/>
</dbReference>
<sequence length="246" mass="27751">MQNQETAVSMEKYRKVPRVKEPIQPDEIRIMSDGRIANYLNYAIRLFEEQKRTSLTIKATGNAIGRAISLAETIKRKFKGIHQITKCDWTVIMDVFEPIEEGLNEIKHERTVSFLEIKLSKEKLDENDPGYQSPLDESLVTEFTEEEIEQSKNGTLYRGRGRGRGNSGRGSRGSGFHSRRWKGNKPQFDGHPPVESNGNWQNDAPRGGRGSFRGRRREGSRSGGRGGRPGGHGNFVSNHESAPVQQ</sequence>
<comment type="caution">
    <text evidence="7">The sequence shown here is derived from an EMBL/GenBank/DDBJ whole genome shotgun (WGS) entry which is preliminary data.</text>
</comment>
<evidence type="ECO:0000313" key="7">
    <source>
        <dbReference type="EMBL" id="KAF8820223.1"/>
    </source>
</evidence>
<keyword evidence="4" id="KW-0539">Nucleus</keyword>
<evidence type="ECO:0000256" key="5">
    <source>
        <dbReference type="SAM" id="MobiDB-lite"/>
    </source>
</evidence>
<dbReference type="PANTHER" id="PTHR13516:SF4">
    <property type="entry name" value="FI09323P"/>
    <property type="match status" value="1"/>
</dbReference>
<accession>A0ABQ7J8A0</accession>
<dbReference type="SUPFAM" id="SSF82704">
    <property type="entry name" value="AlbA-like"/>
    <property type="match status" value="1"/>
</dbReference>
<dbReference type="PANTHER" id="PTHR13516">
    <property type="entry name" value="RIBONUCLEASE P SUBUNIT P25"/>
    <property type="match status" value="1"/>
</dbReference>
<dbReference type="InterPro" id="IPR002775">
    <property type="entry name" value="DNA/RNA-bd_Alba-like"/>
</dbReference>
<feature type="region of interest" description="Disordered" evidence="5">
    <location>
        <begin position="125"/>
        <end position="246"/>
    </location>
</feature>
<dbReference type="Pfam" id="PF01918">
    <property type="entry name" value="Alba"/>
    <property type="match status" value="1"/>
</dbReference>
<dbReference type="InterPro" id="IPR036882">
    <property type="entry name" value="Alba-like_dom_sf"/>
</dbReference>
<evidence type="ECO:0000259" key="6">
    <source>
        <dbReference type="Pfam" id="PF01918"/>
    </source>
</evidence>
<protein>
    <submittedName>
        <fullName evidence="7">Alba 1</fullName>
    </submittedName>
</protein>
<evidence type="ECO:0000313" key="8">
    <source>
        <dbReference type="Proteomes" id="UP000823046"/>
    </source>
</evidence>
<comment type="similarity">
    <text evidence="2">Belongs to the histone-like Alba family.</text>
</comment>
<reference evidence="7 8" key="1">
    <citation type="journal article" date="2020" name="bioRxiv">
        <title>Metabolic contributions of an alphaproteobacterial endosymbiont in the apicomplexan Cardiosporidium cionae.</title>
        <authorList>
            <person name="Hunter E.S."/>
            <person name="Paight C.J."/>
            <person name="Lane C.E."/>
        </authorList>
    </citation>
    <scope>NUCLEOTIDE SEQUENCE [LARGE SCALE GENOMIC DNA]</scope>
    <source>
        <strain evidence="7">ESH_2018</strain>
    </source>
</reference>
<feature type="domain" description="DNA/RNA-binding protein Alba-like" evidence="6">
    <location>
        <begin position="27"/>
        <end position="88"/>
    </location>
</feature>